<dbReference type="Proteomes" id="UP000070497">
    <property type="component" value="Unassembled WGS sequence"/>
</dbReference>
<comment type="caution">
    <text evidence="1">The sequence shown here is derived from an EMBL/GenBank/DDBJ whole genome shotgun (WGS) entry which is preliminary data.</text>
</comment>
<sequence length="62" mass="7009">MKSKEVQDILNKEATVIKKRCGPGYEQDSHVGKTRANAMIYPATRKAKRDNLKNNTLLKAVH</sequence>
<accession>A0A139P1H9</accession>
<dbReference type="EMBL" id="LQRI01000146">
    <property type="protein sequence ID" value="KXT82085.1"/>
    <property type="molecule type" value="Genomic_DNA"/>
</dbReference>
<gene>
    <name evidence="1" type="ORF">SORDD14_00935</name>
</gene>
<name>A0A139P1H9_STROR</name>
<protein>
    <submittedName>
        <fullName evidence="1">Phage-associated protein</fullName>
    </submittedName>
</protein>
<dbReference type="AlphaFoldDB" id="A0A139P1H9"/>
<organism evidence="1 2">
    <name type="scientific">Streptococcus oralis</name>
    <dbReference type="NCBI Taxonomy" id="1303"/>
    <lineage>
        <taxon>Bacteria</taxon>
        <taxon>Bacillati</taxon>
        <taxon>Bacillota</taxon>
        <taxon>Bacilli</taxon>
        <taxon>Lactobacillales</taxon>
        <taxon>Streptococcaceae</taxon>
        <taxon>Streptococcus</taxon>
    </lineage>
</organism>
<dbReference type="PATRIC" id="fig|1303.77.peg.1063"/>
<evidence type="ECO:0000313" key="2">
    <source>
        <dbReference type="Proteomes" id="UP000070497"/>
    </source>
</evidence>
<reference evidence="1 2" key="1">
    <citation type="submission" date="2016-01" db="EMBL/GenBank/DDBJ databases">
        <title>Highly variable Streptococcus oralis are common among viridans streptococci isolated from primates.</title>
        <authorList>
            <person name="Denapaite D."/>
            <person name="Rieger M."/>
            <person name="Koendgen S."/>
            <person name="Brueckner R."/>
            <person name="Ochigava I."/>
            <person name="Kappeler P."/>
            <person name="Maetz-Rensing K."/>
            <person name="Leendertz F."/>
            <person name="Hakenbeck R."/>
        </authorList>
    </citation>
    <scope>NUCLEOTIDE SEQUENCE [LARGE SCALE GENOMIC DNA]</scope>
    <source>
        <strain evidence="1 2">DD14</strain>
    </source>
</reference>
<proteinExistence type="predicted"/>
<evidence type="ECO:0000313" key="1">
    <source>
        <dbReference type="EMBL" id="KXT82085.1"/>
    </source>
</evidence>